<evidence type="ECO:0000313" key="2">
    <source>
        <dbReference type="EMBL" id="THG99642.1"/>
    </source>
</evidence>
<protein>
    <submittedName>
        <fullName evidence="2">Uncharacterized protein</fullName>
    </submittedName>
</protein>
<sequence length="64" mass="7139">MASLASILLGYRYVLFVLFVIFNAVIASVAAWDYGMAHETGHNQQIDTYLIFLGILGVIYIIPM</sequence>
<reference evidence="2 3" key="1">
    <citation type="submission" date="2019-02" db="EMBL/GenBank/DDBJ databases">
        <title>Genome sequencing of the rare red list fungi Phlebia centrifuga.</title>
        <authorList>
            <person name="Buettner E."/>
            <person name="Kellner H."/>
        </authorList>
    </citation>
    <scope>NUCLEOTIDE SEQUENCE [LARGE SCALE GENOMIC DNA]</scope>
    <source>
        <strain evidence="2 3">DSM 108282</strain>
    </source>
</reference>
<evidence type="ECO:0000313" key="3">
    <source>
        <dbReference type="Proteomes" id="UP000309038"/>
    </source>
</evidence>
<keyword evidence="1" id="KW-0812">Transmembrane</keyword>
<dbReference type="Proteomes" id="UP000309038">
    <property type="component" value="Unassembled WGS sequence"/>
</dbReference>
<dbReference type="EMBL" id="SGPJ01000073">
    <property type="protein sequence ID" value="THG99642.1"/>
    <property type="molecule type" value="Genomic_DNA"/>
</dbReference>
<keyword evidence="1" id="KW-1133">Transmembrane helix</keyword>
<comment type="caution">
    <text evidence="2">The sequence shown here is derived from an EMBL/GenBank/DDBJ whole genome shotgun (WGS) entry which is preliminary data.</text>
</comment>
<feature type="transmembrane region" description="Helical" evidence="1">
    <location>
        <begin position="46"/>
        <end position="63"/>
    </location>
</feature>
<evidence type="ECO:0000256" key="1">
    <source>
        <dbReference type="SAM" id="Phobius"/>
    </source>
</evidence>
<name>A0A4V3XAY9_9APHY</name>
<organism evidence="2 3">
    <name type="scientific">Hermanssonia centrifuga</name>
    <dbReference type="NCBI Taxonomy" id="98765"/>
    <lineage>
        <taxon>Eukaryota</taxon>
        <taxon>Fungi</taxon>
        <taxon>Dikarya</taxon>
        <taxon>Basidiomycota</taxon>
        <taxon>Agaricomycotina</taxon>
        <taxon>Agaricomycetes</taxon>
        <taxon>Polyporales</taxon>
        <taxon>Meruliaceae</taxon>
        <taxon>Hermanssonia</taxon>
    </lineage>
</organism>
<gene>
    <name evidence="2" type="ORF">EW026_g2764</name>
</gene>
<accession>A0A4V3XAY9</accession>
<feature type="transmembrane region" description="Helical" evidence="1">
    <location>
        <begin position="13"/>
        <end position="34"/>
    </location>
</feature>
<proteinExistence type="predicted"/>
<keyword evidence="1" id="KW-0472">Membrane</keyword>
<dbReference type="AlphaFoldDB" id="A0A4V3XAY9"/>
<keyword evidence="3" id="KW-1185">Reference proteome</keyword>